<evidence type="ECO:0000313" key="3">
    <source>
        <dbReference type="Proteomes" id="UP000694260"/>
    </source>
</evidence>
<keyword evidence="1" id="KW-0175">Coiled coil</keyword>
<evidence type="ECO:0000256" key="1">
    <source>
        <dbReference type="SAM" id="Coils"/>
    </source>
</evidence>
<name>A0A8E5NVH7_9CAUD</name>
<sequence>MFVLKSKYDALKREAEANESSARLVLNQYRQREDNMERELRRTQTAYRNVKQDLTEANARLADLQTPKRDAGAQAFDNIVRHVRNPRFHFLEDADFAALELRVLAHYGLTAPYGGTLKAAREAVYEGHAGDGGIQRHSIGEEYPFIVYAEEFKGFVRWRIMDSRSGHTLVDRYRSAETAGSRALGLKKYDLRINAQGHAYHRS</sequence>
<reference evidence="2" key="1">
    <citation type="submission" date="2021-04" db="EMBL/GenBank/DDBJ databases">
        <title>Genomic characterization of the novel lytic bacteriophage vB_RsoP_BMB50 infecting Ralstonia solanacearum.</title>
        <authorList>
            <person name="Wang K."/>
            <person name="Liu Q."/>
            <person name="Dong Z."/>
            <person name="Sun M."/>
            <person name="Peng D."/>
        </authorList>
    </citation>
    <scope>NUCLEOTIDE SEQUENCE</scope>
</reference>
<proteinExistence type="predicted"/>
<keyword evidence="3" id="KW-1185">Reference proteome</keyword>
<evidence type="ECO:0000313" key="2">
    <source>
        <dbReference type="EMBL" id="QVE65549.1"/>
    </source>
</evidence>
<dbReference type="EMBL" id="MW965453">
    <property type="protein sequence ID" value="QVE65549.1"/>
    <property type="molecule type" value="Genomic_DNA"/>
</dbReference>
<feature type="coiled-coil region" evidence="1">
    <location>
        <begin position="26"/>
        <end position="60"/>
    </location>
</feature>
<accession>A0A8E5NVH7</accession>
<protein>
    <submittedName>
        <fullName evidence="2">Uncharacterized protein</fullName>
    </submittedName>
</protein>
<dbReference type="Proteomes" id="UP000694260">
    <property type="component" value="Segment"/>
</dbReference>
<organism evidence="2 3">
    <name type="scientific">Ralstonia phage vB_RsoP_BMB50</name>
    <dbReference type="NCBI Taxonomy" id="2834269"/>
    <lineage>
        <taxon>Viruses</taxon>
        <taxon>Duplodnaviria</taxon>
        <taxon>Heunggongvirae</taxon>
        <taxon>Uroviricota</taxon>
        <taxon>Caudoviricetes</taxon>
        <taxon>Autographivirales</taxon>
        <taxon>Autonotataviridae</taxon>
        <taxon>Okabevirinae</taxon>
        <taxon>Hongshanvirus</taxon>
        <taxon>Hongshanvirus BMB50</taxon>
    </lineage>
</organism>